<comment type="caution">
    <text evidence="1">The sequence shown here is derived from an EMBL/GenBank/DDBJ whole genome shotgun (WGS) entry which is preliminary data.</text>
</comment>
<keyword evidence="2" id="KW-1185">Reference proteome</keyword>
<dbReference type="AlphaFoldDB" id="A0A0M2V4G6"/>
<evidence type="ECO:0000313" key="2">
    <source>
        <dbReference type="Proteomes" id="UP000034228"/>
    </source>
</evidence>
<dbReference type="Proteomes" id="UP000034228">
    <property type="component" value="Unassembled WGS sequence"/>
</dbReference>
<dbReference type="RefSeq" id="WP_046558461.1">
    <property type="nucleotide sequence ID" value="NZ_LAHO01000015.1"/>
</dbReference>
<evidence type="ECO:0000313" key="1">
    <source>
        <dbReference type="EMBL" id="KKO44535.1"/>
    </source>
</evidence>
<sequence>MLTARCIWQQAEHNAFTDLIWFGQALWCVFREGSAHVSPDGAFRLLRSADLGQSWHSAALISASDADLRDGKLSVQPDGSLLLLGAGALHNREQQSHQSYIWQSNDGYHWSAAQPIGEPNIWLWRMAWQQQNCFAVGYRVGKNRLVRLYKGESPFQLAPLTDLHSSSYANESGLLFEPDGTALCLLRRDPDHGLFGQSKPPYTEWQWQDVGCRIGGPQWLQLADGRLLACIRLYDETVRTSLCWINRQSGKLTEWQRLPSGGDCSYAGMVLRDTTLYISYYSSHEGKTSIYFTAVTLAG</sequence>
<proteinExistence type="predicted"/>
<dbReference type="STRING" id="336831.WG68_14615"/>
<dbReference type="SUPFAM" id="SSF50939">
    <property type="entry name" value="Sialidases"/>
    <property type="match status" value="1"/>
</dbReference>
<gene>
    <name evidence="1" type="ORF">WG68_14615</name>
</gene>
<dbReference type="EMBL" id="LAHO01000015">
    <property type="protein sequence ID" value="KKO44535.1"/>
    <property type="molecule type" value="Genomic_DNA"/>
</dbReference>
<organism evidence="1 2">
    <name type="scientific">Arsukibacterium ikkense</name>
    <dbReference type="NCBI Taxonomy" id="336831"/>
    <lineage>
        <taxon>Bacteria</taxon>
        <taxon>Pseudomonadati</taxon>
        <taxon>Pseudomonadota</taxon>
        <taxon>Gammaproteobacteria</taxon>
        <taxon>Chromatiales</taxon>
        <taxon>Chromatiaceae</taxon>
        <taxon>Arsukibacterium</taxon>
    </lineage>
</organism>
<dbReference type="PATRIC" id="fig|336831.14.peg.1092"/>
<reference evidence="1 2" key="1">
    <citation type="submission" date="2015-03" db="EMBL/GenBank/DDBJ databases">
        <title>Draft genome sequences of two protease-producing strains of Arsukibacterium isolated from two cold and alkaline environments.</title>
        <authorList>
            <person name="Lylloff J.E."/>
            <person name="Skov L.B."/>
            <person name="Jepsen M."/>
            <person name="Hallin P.F."/>
            <person name="Sorensen S.J."/>
            <person name="Stougaard P."/>
            <person name="Glaring M.A."/>
        </authorList>
    </citation>
    <scope>NUCLEOTIDE SEQUENCE [LARGE SCALE GENOMIC DNA]</scope>
    <source>
        <strain evidence="1 2">GCM72</strain>
    </source>
</reference>
<name>A0A0M2V4G6_9GAMM</name>
<protein>
    <submittedName>
        <fullName evidence="1">Signal peptide protein</fullName>
    </submittedName>
</protein>
<accession>A0A0M2V4G6</accession>
<dbReference type="Gene3D" id="2.120.10.10">
    <property type="match status" value="1"/>
</dbReference>
<dbReference type="OrthoDB" id="20875at2"/>
<dbReference type="InterPro" id="IPR036278">
    <property type="entry name" value="Sialidase_sf"/>
</dbReference>